<name>A0ABS7AJI1_9CLOT</name>
<keyword evidence="2" id="KW-0288">FMN</keyword>
<comment type="caution">
    <text evidence="4">The sequence shown here is derived from an EMBL/GenBank/DDBJ whole genome shotgun (WGS) entry which is preliminary data.</text>
</comment>
<reference evidence="4 5" key="1">
    <citation type="submission" date="2021-07" db="EMBL/GenBank/DDBJ databases">
        <title>Clostridium weizhouense sp. nov., an anaerobic bacterium isolated from activated sludge of Petroleum wastewater.</title>
        <authorList>
            <person name="Li Q."/>
        </authorList>
    </citation>
    <scope>NUCLEOTIDE SEQUENCE [LARGE SCALE GENOMIC DNA]</scope>
    <source>
        <strain evidence="4 5">YB-6</strain>
    </source>
</reference>
<dbReference type="SUPFAM" id="SSF52218">
    <property type="entry name" value="Flavoproteins"/>
    <property type="match status" value="1"/>
</dbReference>
<gene>
    <name evidence="4" type="ORF">KYD98_01620</name>
</gene>
<dbReference type="InterPro" id="IPR029039">
    <property type="entry name" value="Flavoprotein-like_sf"/>
</dbReference>
<sequence length="195" mass="22250">MRERWIVVIGSPRKGQNTDLIVDYVVEGLNRKDIRVDKFFLKSSNISTCTGCECCIKTGICNIKDDITEIIDNMKKADGYIFASPSYNYNMTAQMKCLLDRTFCLNDYTNGWESRISADKKAIIIGVCAGKTKESMGYTVEGMIKPLSELGVKIIDVIEYYNTKYIPVSDNVNIREEIIERIINNDKFSNICYKK</sequence>
<evidence type="ECO:0000256" key="1">
    <source>
        <dbReference type="ARBA" id="ARBA00022630"/>
    </source>
</evidence>
<dbReference type="InterPro" id="IPR051796">
    <property type="entry name" value="ISF_SsuE-like"/>
</dbReference>
<feature type="domain" description="NADPH-dependent FMN reductase-like" evidence="3">
    <location>
        <begin position="5"/>
        <end position="131"/>
    </location>
</feature>
<dbReference type="Gene3D" id="3.40.50.360">
    <property type="match status" value="1"/>
</dbReference>
<dbReference type="PANTHER" id="PTHR43278">
    <property type="entry name" value="NAD(P)H-DEPENDENT FMN-CONTAINING OXIDOREDUCTASE YWQN-RELATED"/>
    <property type="match status" value="1"/>
</dbReference>
<accession>A0ABS7AJI1</accession>
<dbReference type="RefSeq" id="WP_219777843.1">
    <property type="nucleotide sequence ID" value="NZ_JAHXPT010000001.1"/>
</dbReference>
<evidence type="ECO:0000313" key="5">
    <source>
        <dbReference type="Proteomes" id="UP001519921"/>
    </source>
</evidence>
<dbReference type="EMBL" id="JAHXPT010000001">
    <property type="protein sequence ID" value="MBW6408787.1"/>
    <property type="molecule type" value="Genomic_DNA"/>
</dbReference>
<keyword evidence="1" id="KW-0285">Flavoprotein</keyword>
<proteinExistence type="predicted"/>
<keyword evidence="5" id="KW-1185">Reference proteome</keyword>
<evidence type="ECO:0000259" key="3">
    <source>
        <dbReference type="Pfam" id="PF03358"/>
    </source>
</evidence>
<dbReference type="PANTHER" id="PTHR43278:SF2">
    <property type="entry name" value="IRON-SULFUR FLAVOPROTEIN"/>
    <property type="match status" value="1"/>
</dbReference>
<evidence type="ECO:0000313" key="4">
    <source>
        <dbReference type="EMBL" id="MBW6408787.1"/>
    </source>
</evidence>
<evidence type="ECO:0000256" key="2">
    <source>
        <dbReference type="ARBA" id="ARBA00022643"/>
    </source>
</evidence>
<dbReference type="Proteomes" id="UP001519921">
    <property type="component" value="Unassembled WGS sequence"/>
</dbReference>
<protein>
    <submittedName>
        <fullName evidence="4">Flavodoxin family protein</fullName>
    </submittedName>
</protein>
<organism evidence="4 5">
    <name type="scientific">Clostridium weizhouense</name>
    <dbReference type="NCBI Taxonomy" id="2859781"/>
    <lineage>
        <taxon>Bacteria</taxon>
        <taxon>Bacillati</taxon>
        <taxon>Bacillota</taxon>
        <taxon>Clostridia</taxon>
        <taxon>Eubacteriales</taxon>
        <taxon>Clostridiaceae</taxon>
        <taxon>Clostridium</taxon>
    </lineage>
</organism>
<dbReference type="Pfam" id="PF03358">
    <property type="entry name" value="FMN_red"/>
    <property type="match status" value="1"/>
</dbReference>
<dbReference type="InterPro" id="IPR005025">
    <property type="entry name" value="FMN_Rdtase-like_dom"/>
</dbReference>